<proteinExistence type="predicted"/>
<keyword evidence="3" id="KW-1185">Reference proteome</keyword>
<reference evidence="2 3" key="1">
    <citation type="journal article" date="2009" name="J. Bacteriol.">
        <title>Genome sequence of Azotobacter vinelandii, an obligate aerobe specialized to support diverse anaerobic metabolic processes.</title>
        <authorList>
            <person name="Setubal J.C."/>
            <person name="dos Santos P."/>
            <person name="Goldman B.S."/>
            <person name="Ertesvag H."/>
            <person name="Espin G."/>
            <person name="Rubio L.M."/>
            <person name="Valla S."/>
            <person name="Almeida N.F."/>
            <person name="Balasubramanian D."/>
            <person name="Cromes L."/>
            <person name="Curatti L."/>
            <person name="Du Z."/>
            <person name="Godsy E."/>
            <person name="Goodner B."/>
            <person name="Hellner-Burris K."/>
            <person name="Hernandez J.A."/>
            <person name="Houmiel K."/>
            <person name="Imperial J."/>
            <person name="Kennedy C."/>
            <person name="Larson T.J."/>
            <person name="Latreille P."/>
            <person name="Ligon L.S."/>
            <person name="Lu J."/>
            <person name="Maerk M."/>
            <person name="Miller N.M."/>
            <person name="Norton S."/>
            <person name="O'Carroll I.P."/>
            <person name="Paulsen I."/>
            <person name="Raulfs E.C."/>
            <person name="Roemer R."/>
            <person name="Rosser J."/>
            <person name="Segura D."/>
            <person name="Slater S."/>
            <person name="Stricklin S.L."/>
            <person name="Studholme D.J."/>
            <person name="Sun J."/>
            <person name="Viana C.J."/>
            <person name="Wallin E."/>
            <person name="Wang B."/>
            <person name="Wheeler C."/>
            <person name="Zhu H."/>
            <person name="Dean D.R."/>
            <person name="Dixon R."/>
            <person name="Wood D."/>
        </authorList>
    </citation>
    <scope>NUCLEOTIDE SEQUENCE [LARGE SCALE GENOMIC DNA]</scope>
    <source>
        <strain evidence="3">DJ / ATCC BAA-1303</strain>
    </source>
</reference>
<evidence type="ECO:0000313" key="2">
    <source>
        <dbReference type="EMBL" id="ACO77758.1"/>
    </source>
</evidence>
<accession>C1DRM0</accession>
<feature type="compositionally biased region" description="Basic and acidic residues" evidence="1">
    <location>
        <begin position="7"/>
        <end position="20"/>
    </location>
</feature>
<dbReference type="Proteomes" id="UP000002424">
    <property type="component" value="Chromosome"/>
</dbReference>
<evidence type="ECO:0000256" key="1">
    <source>
        <dbReference type="SAM" id="MobiDB-lite"/>
    </source>
</evidence>
<sequence>MCDPEEEARRNWNRGREGGRWCRPGPGTGGGERSHPSPPGRFGPCGLGYG</sequence>
<organism evidence="2 3">
    <name type="scientific">Azotobacter vinelandii (strain DJ / ATCC BAA-1303)</name>
    <dbReference type="NCBI Taxonomy" id="322710"/>
    <lineage>
        <taxon>Bacteria</taxon>
        <taxon>Pseudomonadati</taxon>
        <taxon>Pseudomonadota</taxon>
        <taxon>Gammaproteobacteria</taxon>
        <taxon>Pseudomonadales</taxon>
        <taxon>Pseudomonadaceae</taxon>
        <taxon>Azotobacter</taxon>
    </lineage>
</organism>
<gene>
    <name evidence="2" type="ordered locus">Avin_15430</name>
</gene>
<dbReference type="EnsemblBacteria" id="ACO77758">
    <property type="protein sequence ID" value="ACO77758"/>
    <property type="gene ID" value="Avin_15430"/>
</dbReference>
<dbReference type="EMBL" id="CP001157">
    <property type="protein sequence ID" value="ACO77758.1"/>
    <property type="molecule type" value="Genomic_DNA"/>
</dbReference>
<name>C1DRM0_AZOVD</name>
<feature type="region of interest" description="Disordered" evidence="1">
    <location>
        <begin position="1"/>
        <end position="50"/>
    </location>
</feature>
<evidence type="ECO:0000313" key="3">
    <source>
        <dbReference type="Proteomes" id="UP000002424"/>
    </source>
</evidence>
<dbReference type="STRING" id="322710.Avin_15430"/>
<protein>
    <submittedName>
        <fullName evidence="2">Uncharacterized protein</fullName>
    </submittedName>
</protein>
<dbReference type="HOGENOM" id="CLU_3114150_0_0_6"/>
<dbReference type="KEGG" id="avn:Avin_15430"/>
<dbReference type="AlphaFoldDB" id="C1DRM0"/>